<name>A0ABT7JGM6_9DEIO</name>
<sequence>MGKIKRGHGEGEYTPLEDGRVRWRVRVTYPDGTGARPSGTARNMTAARAAVAAAKREADAGQRPASKTLTVGEMVREYMGAKAASWAPRTLWNNTALYERHILPHLGARRAAGVRPPDLRAYFEMLGTPRPRTDGQPGKPLGYSGQHQIHVLLSGAYKRAIADGLLRENPAQHARPIRPREDGEAKRKAFKPEDLALFLGAALEDRAALPLAFLAFTGMRLGEALGLRWADIEEDPDAPGEYVARVRRTRSEYSGQHYTGQPKTAKGRRTLPLSADAVALLHDMQRRVTLEAGATGYRGTLGPDSPVFPAADGVPMRQEAARDAMRRTCERAGVPRLSPHALRHSAGTYLISRGADVVSVAAILGHAQASTTLNFYAHALPGKLRTLAYGVEDLRGQSPAKEEAADAPAPRPARKVGGKTRKGGPRR</sequence>
<protein>
    <submittedName>
        <fullName evidence="5">Tyrosine-type recombinase/integrase</fullName>
    </submittedName>
</protein>
<dbReference type="Proteomes" id="UP001302059">
    <property type="component" value="Unassembled WGS sequence"/>
</dbReference>
<dbReference type="InterPro" id="IPR010998">
    <property type="entry name" value="Integrase_recombinase_N"/>
</dbReference>
<dbReference type="Gene3D" id="1.10.443.10">
    <property type="entry name" value="Intergrase catalytic core"/>
    <property type="match status" value="1"/>
</dbReference>
<dbReference type="RefSeq" id="WP_285521176.1">
    <property type="nucleotide sequence ID" value="NZ_JASNGB010000012.1"/>
</dbReference>
<dbReference type="InterPro" id="IPR013762">
    <property type="entry name" value="Integrase-like_cat_sf"/>
</dbReference>
<dbReference type="PROSITE" id="PS51898">
    <property type="entry name" value="TYR_RECOMBINASE"/>
    <property type="match status" value="1"/>
</dbReference>
<feature type="domain" description="Tyr recombinase" evidence="4">
    <location>
        <begin position="185"/>
        <end position="389"/>
    </location>
</feature>
<evidence type="ECO:0000259" key="4">
    <source>
        <dbReference type="PROSITE" id="PS51898"/>
    </source>
</evidence>
<feature type="compositionally biased region" description="Basic residues" evidence="3">
    <location>
        <begin position="412"/>
        <end position="427"/>
    </location>
</feature>
<dbReference type="InterPro" id="IPR002104">
    <property type="entry name" value="Integrase_catalytic"/>
</dbReference>
<comment type="caution">
    <text evidence="5">The sequence shown here is derived from an EMBL/GenBank/DDBJ whole genome shotgun (WGS) entry which is preliminary data.</text>
</comment>
<evidence type="ECO:0000256" key="2">
    <source>
        <dbReference type="ARBA" id="ARBA00023172"/>
    </source>
</evidence>
<keyword evidence="1" id="KW-0238">DNA-binding</keyword>
<dbReference type="InterPro" id="IPR011010">
    <property type="entry name" value="DNA_brk_join_enz"/>
</dbReference>
<dbReference type="Gene3D" id="1.10.150.130">
    <property type="match status" value="1"/>
</dbReference>
<dbReference type="Pfam" id="PF00589">
    <property type="entry name" value="Phage_integrase"/>
    <property type="match status" value="1"/>
</dbReference>
<feature type="region of interest" description="Disordered" evidence="3">
    <location>
        <begin position="397"/>
        <end position="427"/>
    </location>
</feature>
<proteinExistence type="predicted"/>
<reference evidence="5 6" key="1">
    <citation type="submission" date="2023-05" db="EMBL/GenBank/DDBJ databases">
        <authorList>
            <person name="Gao F."/>
        </authorList>
    </citation>
    <scope>NUCLEOTIDE SEQUENCE [LARGE SCALE GENOMIC DNA]</scope>
    <source>
        <strain evidence="5 6">MIMF12</strain>
    </source>
</reference>
<keyword evidence="6" id="KW-1185">Reference proteome</keyword>
<dbReference type="PANTHER" id="PTHR30349">
    <property type="entry name" value="PHAGE INTEGRASE-RELATED"/>
    <property type="match status" value="1"/>
</dbReference>
<dbReference type="InterPro" id="IPR050090">
    <property type="entry name" value="Tyrosine_recombinase_XerCD"/>
</dbReference>
<dbReference type="EMBL" id="JASNGB010000012">
    <property type="protein sequence ID" value="MDL2343118.1"/>
    <property type="molecule type" value="Genomic_DNA"/>
</dbReference>
<evidence type="ECO:0000313" key="6">
    <source>
        <dbReference type="Proteomes" id="UP001302059"/>
    </source>
</evidence>
<gene>
    <name evidence="5" type="ORF">QOL99_03025</name>
</gene>
<keyword evidence="2" id="KW-0233">DNA recombination</keyword>
<organism evidence="5 6">
    <name type="scientific">Deinococcus rhizophilus</name>
    <dbReference type="NCBI Taxonomy" id="3049544"/>
    <lineage>
        <taxon>Bacteria</taxon>
        <taxon>Thermotogati</taxon>
        <taxon>Deinococcota</taxon>
        <taxon>Deinococci</taxon>
        <taxon>Deinococcales</taxon>
        <taxon>Deinococcaceae</taxon>
        <taxon>Deinococcus</taxon>
    </lineage>
</organism>
<dbReference type="SUPFAM" id="SSF56349">
    <property type="entry name" value="DNA breaking-rejoining enzymes"/>
    <property type="match status" value="1"/>
</dbReference>
<dbReference type="PANTHER" id="PTHR30349:SF84">
    <property type="entry name" value="PHAGE-RELATED INTEGRASE"/>
    <property type="match status" value="1"/>
</dbReference>
<evidence type="ECO:0000256" key="3">
    <source>
        <dbReference type="SAM" id="MobiDB-lite"/>
    </source>
</evidence>
<dbReference type="CDD" id="cd01189">
    <property type="entry name" value="INT_ICEBs1_C_like"/>
    <property type="match status" value="1"/>
</dbReference>
<evidence type="ECO:0000313" key="5">
    <source>
        <dbReference type="EMBL" id="MDL2343118.1"/>
    </source>
</evidence>
<accession>A0ABT7JGM6</accession>
<evidence type="ECO:0000256" key="1">
    <source>
        <dbReference type="ARBA" id="ARBA00023125"/>
    </source>
</evidence>